<evidence type="ECO:0000256" key="1">
    <source>
        <dbReference type="ARBA" id="ARBA00022448"/>
    </source>
</evidence>
<dbReference type="Pfam" id="PF21349">
    <property type="entry name" value="RUBY_RBDX"/>
    <property type="match status" value="1"/>
</dbReference>
<dbReference type="InterPro" id="IPR012347">
    <property type="entry name" value="Ferritin-like"/>
</dbReference>
<reference evidence="6" key="1">
    <citation type="submission" date="2016-10" db="EMBL/GenBank/DDBJ databases">
        <authorList>
            <person name="Varghese N."/>
            <person name="Submissions S."/>
        </authorList>
    </citation>
    <scope>NUCLEOTIDE SEQUENCE [LARGE SCALE GENOMIC DNA]</scope>
    <source>
        <strain evidence="6">DSM 5918</strain>
    </source>
</reference>
<dbReference type="GO" id="GO:0005506">
    <property type="term" value="F:iron ion binding"/>
    <property type="evidence" value="ECO:0007669"/>
    <property type="project" value="InterPro"/>
</dbReference>
<dbReference type="RefSeq" id="WP_092374323.1">
    <property type="nucleotide sequence ID" value="NZ_FORX01000007.1"/>
</dbReference>
<dbReference type="InterPro" id="IPR009040">
    <property type="entry name" value="Ferritin-like_diiron"/>
</dbReference>
<dbReference type="InterPro" id="IPR024934">
    <property type="entry name" value="Rubredoxin-like_dom"/>
</dbReference>
<name>A0A1I3UB60_9BACT</name>
<dbReference type="InterPro" id="IPR009078">
    <property type="entry name" value="Ferritin-like_SF"/>
</dbReference>
<evidence type="ECO:0000259" key="3">
    <source>
        <dbReference type="PROSITE" id="PS50903"/>
    </source>
</evidence>
<dbReference type="InterPro" id="IPR052753">
    <property type="entry name" value="Rbr2/Nigerythrin"/>
</dbReference>
<evidence type="ECO:0000313" key="6">
    <source>
        <dbReference type="Proteomes" id="UP000198635"/>
    </source>
</evidence>
<feature type="domain" description="Rubredoxin-like" evidence="3">
    <location>
        <begin position="130"/>
        <end position="163"/>
    </location>
</feature>
<dbReference type="SUPFAM" id="SSF47240">
    <property type="entry name" value="Ferritin-like"/>
    <property type="match status" value="1"/>
</dbReference>
<dbReference type="Pfam" id="PF02915">
    <property type="entry name" value="Rubrerythrin"/>
    <property type="match status" value="1"/>
</dbReference>
<dbReference type="PROSITE" id="PS50903">
    <property type="entry name" value="RUBREDOXIN_LIKE"/>
    <property type="match status" value="1"/>
</dbReference>
<dbReference type="CDD" id="cd01041">
    <property type="entry name" value="Rubrerythrin"/>
    <property type="match status" value="1"/>
</dbReference>
<protein>
    <submittedName>
        <fullName evidence="5">Rubrerythrin</fullName>
    </submittedName>
</protein>
<dbReference type="EMBL" id="FORX01000007">
    <property type="protein sequence ID" value="SFJ79859.1"/>
    <property type="molecule type" value="Genomic_DNA"/>
</dbReference>
<accession>A0A1I3UB60</accession>
<dbReference type="STRING" id="52560.SAMN04488082_10785"/>
<dbReference type="SUPFAM" id="SSF57802">
    <property type="entry name" value="Rubredoxin-like"/>
    <property type="match status" value="1"/>
</dbReference>
<dbReference type="Proteomes" id="UP000198635">
    <property type="component" value="Unassembled WGS sequence"/>
</dbReference>
<dbReference type="InterPro" id="IPR003251">
    <property type="entry name" value="Rr_diiron-bd_dom"/>
</dbReference>
<keyword evidence="6" id="KW-1185">Reference proteome</keyword>
<dbReference type="InterPro" id="IPR048574">
    <property type="entry name" value="RUBY_RBDX"/>
</dbReference>
<dbReference type="PROSITE" id="PS50905">
    <property type="entry name" value="FERRITIN_LIKE"/>
    <property type="match status" value="1"/>
</dbReference>
<dbReference type="PANTHER" id="PTHR33746">
    <property type="entry name" value="RUBRERYTHRIN"/>
    <property type="match status" value="1"/>
</dbReference>
<dbReference type="OrthoDB" id="9799749at2"/>
<feature type="domain" description="Ferritin-like diiron" evidence="4">
    <location>
        <begin position="1"/>
        <end position="128"/>
    </location>
</feature>
<dbReference type="GO" id="GO:0016491">
    <property type="term" value="F:oxidoreductase activity"/>
    <property type="evidence" value="ECO:0007669"/>
    <property type="project" value="InterPro"/>
</dbReference>
<dbReference type="PANTHER" id="PTHR33746:SF4">
    <property type="entry name" value="RUBRERYTHRIN"/>
    <property type="match status" value="1"/>
</dbReference>
<sequence>MSKTTENLKEAFAGESQANRKYLAFAKKAEEEGLPQVAKLFRAAAHAETIHAHAHLRLMKGIGSTAENLKEAVAGETHEFKSMYPAMIADAQAEGEKAAEKYFVFANQAEECHANLYSKAADQMGELAAVDYYVCSICGHIHEGEPTEKCPICGAPTKAYGVVA</sequence>
<gene>
    <name evidence="5" type="ORF">SAMN04488082_10785</name>
</gene>
<dbReference type="Gene3D" id="1.20.1260.10">
    <property type="match status" value="1"/>
</dbReference>
<proteinExistence type="predicted"/>
<evidence type="ECO:0000259" key="4">
    <source>
        <dbReference type="PROSITE" id="PS50905"/>
    </source>
</evidence>
<evidence type="ECO:0000256" key="2">
    <source>
        <dbReference type="ARBA" id="ARBA00022982"/>
    </source>
</evidence>
<dbReference type="Gene3D" id="2.20.28.10">
    <property type="match status" value="1"/>
</dbReference>
<keyword evidence="2" id="KW-0249">Electron transport</keyword>
<evidence type="ECO:0000313" key="5">
    <source>
        <dbReference type="EMBL" id="SFJ79859.1"/>
    </source>
</evidence>
<dbReference type="AlphaFoldDB" id="A0A1I3UB60"/>
<organism evidence="5 6">
    <name type="scientific">Desulfomicrobium apsheronum</name>
    <dbReference type="NCBI Taxonomy" id="52560"/>
    <lineage>
        <taxon>Bacteria</taxon>
        <taxon>Pseudomonadati</taxon>
        <taxon>Thermodesulfobacteriota</taxon>
        <taxon>Desulfovibrionia</taxon>
        <taxon>Desulfovibrionales</taxon>
        <taxon>Desulfomicrobiaceae</taxon>
        <taxon>Desulfomicrobium</taxon>
    </lineage>
</organism>
<keyword evidence="1" id="KW-0813">Transport</keyword>